<feature type="transmembrane region" description="Helical" evidence="6">
    <location>
        <begin position="46"/>
        <end position="62"/>
    </location>
</feature>
<feature type="domain" description="GtrA/DPMS transmembrane" evidence="7">
    <location>
        <begin position="19"/>
        <end position="135"/>
    </location>
</feature>
<evidence type="ECO:0000313" key="9">
    <source>
        <dbReference type="Proteomes" id="UP000054926"/>
    </source>
</evidence>
<comment type="similarity">
    <text evidence="2">Belongs to the GtrA family.</text>
</comment>
<evidence type="ECO:0000313" key="8">
    <source>
        <dbReference type="EMBL" id="KTD69635.1"/>
    </source>
</evidence>
<dbReference type="PANTHER" id="PTHR38459:SF1">
    <property type="entry name" value="PROPHAGE BACTOPRENOL-LINKED GLUCOSE TRANSLOCASE HOMOLOG"/>
    <property type="match status" value="1"/>
</dbReference>
<feature type="transmembrane region" description="Helical" evidence="6">
    <location>
        <begin position="82"/>
        <end position="101"/>
    </location>
</feature>
<evidence type="ECO:0000256" key="4">
    <source>
        <dbReference type="ARBA" id="ARBA00022989"/>
    </source>
</evidence>
<proteinExistence type="inferred from homology"/>
<comment type="subcellular location">
    <subcellularLocation>
        <location evidence="1">Membrane</location>
        <topology evidence="1">Multi-pass membrane protein</topology>
    </subcellularLocation>
</comment>
<dbReference type="RefSeq" id="WP_058511560.1">
    <property type="nucleotide sequence ID" value="NZ_DAIOMV010000008.1"/>
</dbReference>
<protein>
    <submittedName>
        <fullName evidence="8">GtrA-like protein</fullName>
    </submittedName>
</protein>
<evidence type="ECO:0000256" key="3">
    <source>
        <dbReference type="ARBA" id="ARBA00022692"/>
    </source>
</evidence>
<keyword evidence="3 6" id="KW-0812">Transmembrane</keyword>
<dbReference type="STRING" id="947033.Lste_2793"/>
<dbReference type="GO" id="GO:0000271">
    <property type="term" value="P:polysaccharide biosynthetic process"/>
    <property type="evidence" value="ECO:0007669"/>
    <property type="project" value="InterPro"/>
</dbReference>
<organism evidence="8 9">
    <name type="scientific">Legionella steelei</name>
    <dbReference type="NCBI Taxonomy" id="947033"/>
    <lineage>
        <taxon>Bacteria</taxon>
        <taxon>Pseudomonadati</taxon>
        <taxon>Pseudomonadota</taxon>
        <taxon>Gammaproteobacteria</taxon>
        <taxon>Legionellales</taxon>
        <taxon>Legionellaceae</taxon>
        <taxon>Legionella</taxon>
    </lineage>
</organism>
<gene>
    <name evidence="8" type="ORF">Lste_2793</name>
</gene>
<dbReference type="EMBL" id="LNYY01000019">
    <property type="protein sequence ID" value="KTD69635.1"/>
    <property type="molecule type" value="Genomic_DNA"/>
</dbReference>
<comment type="caution">
    <text evidence="8">The sequence shown here is derived from an EMBL/GenBank/DDBJ whole genome shotgun (WGS) entry which is preliminary data.</text>
</comment>
<dbReference type="GO" id="GO:0005886">
    <property type="term" value="C:plasma membrane"/>
    <property type="evidence" value="ECO:0007669"/>
    <property type="project" value="TreeGrafter"/>
</dbReference>
<evidence type="ECO:0000256" key="2">
    <source>
        <dbReference type="ARBA" id="ARBA00009399"/>
    </source>
</evidence>
<sequence>MYKAIIPFQFSRNLTQFIRFGTVGLITNMIGYSIFLGLTWTGINPKIVITILFFFNLTFSFFSNKRWVFANKQNQQLNRMTIVRFIATYITGYLINLALLIEGVDHLGYSPQIVQLIAIVLIAIYFFFALKLLVFRQNNLSAL</sequence>
<evidence type="ECO:0000256" key="1">
    <source>
        <dbReference type="ARBA" id="ARBA00004141"/>
    </source>
</evidence>
<keyword evidence="5 6" id="KW-0472">Membrane</keyword>
<feature type="transmembrane region" description="Helical" evidence="6">
    <location>
        <begin position="113"/>
        <end position="134"/>
    </location>
</feature>
<dbReference type="InterPro" id="IPR051401">
    <property type="entry name" value="GtrA_CellWall_Glycosyl"/>
</dbReference>
<dbReference type="OrthoDB" id="5772132at2"/>
<evidence type="ECO:0000259" key="7">
    <source>
        <dbReference type="Pfam" id="PF04138"/>
    </source>
</evidence>
<dbReference type="PATRIC" id="fig|947033.5.peg.2963"/>
<dbReference type="InterPro" id="IPR007267">
    <property type="entry name" value="GtrA_DPMS_TM"/>
</dbReference>
<reference evidence="8 9" key="1">
    <citation type="submission" date="2015-11" db="EMBL/GenBank/DDBJ databases">
        <title>Genomic analysis of 38 Legionella species identifies large and diverse effector repertoires.</title>
        <authorList>
            <person name="Burstein D."/>
            <person name="Amaro F."/>
            <person name="Zusman T."/>
            <person name="Lifshitz Z."/>
            <person name="Cohen O."/>
            <person name="Gilbert J.A."/>
            <person name="Pupko T."/>
            <person name="Shuman H.A."/>
            <person name="Segal G."/>
        </authorList>
    </citation>
    <scope>NUCLEOTIDE SEQUENCE [LARGE SCALE GENOMIC DNA]</scope>
    <source>
        <strain evidence="8 9">IMVS3376</strain>
    </source>
</reference>
<evidence type="ECO:0000256" key="6">
    <source>
        <dbReference type="SAM" id="Phobius"/>
    </source>
</evidence>
<dbReference type="AlphaFoldDB" id="A0A0W0ZLI5"/>
<evidence type="ECO:0000256" key="5">
    <source>
        <dbReference type="ARBA" id="ARBA00023136"/>
    </source>
</evidence>
<dbReference type="Proteomes" id="UP000054926">
    <property type="component" value="Unassembled WGS sequence"/>
</dbReference>
<dbReference type="PANTHER" id="PTHR38459">
    <property type="entry name" value="PROPHAGE BACTOPRENOL-LINKED GLUCOSE TRANSLOCASE HOMOLOG"/>
    <property type="match status" value="1"/>
</dbReference>
<accession>A0A0W0ZLI5</accession>
<name>A0A0W0ZLI5_9GAMM</name>
<keyword evidence="4 6" id="KW-1133">Transmembrane helix</keyword>
<dbReference type="Pfam" id="PF04138">
    <property type="entry name" value="GtrA_DPMS_TM"/>
    <property type="match status" value="1"/>
</dbReference>
<keyword evidence="9" id="KW-1185">Reference proteome</keyword>
<feature type="transmembrane region" description="Helical" evidence="6">
    <location>
        <begin position="20"/>
        <end position="40"/>
    </location>
</feature>